<evidence type="ECO:0000256" key="1">
    <source>
        <dbReference type="ARBA" id="ARBA00022723"/>
    </source>
</evidence>
<dbReference type="PROSITE" id="PS50178">
    <property type="entry name" value="ZF_FYVE"/>
    <property type="match status" value="1"/>
</dbReference>
<evidence type="ECO:0000256" key="4">
    <source>
        <dbReference type="PROSITE-ProRule" id="PRU00023"/>
    </source>
</evidence>
<gene>
    <name evidence="8" type="ORF">A4U43_C07F36790</name>
</gene>
<dbReference type="PROSITE" id="PS50297">
    <property type="entry name" value="ANK_REP_REGION"/>
    <property type="match status" value="1"/>
</dbReference>
<feature type="region of interest" description="Disordered" evidence="6">
    <location>
        <begin position="134"/>
        <end position="184"/>
    </location>
</feature>
<dbReference type="GO" id="GO:0043328">
    <property type="term" value="P:protein transport to vacuole involved in ubiquitin-dependent protein catabolic process via the multivesicular body sorting pathway"/>
    <property type="evidence" value="ECO:0007669"/>
    <property type="project" value="TreeGrafter"/>
</dbReference>
<dbReference type="Pfam" id="PF25054">
    <property type="entry name" value="PHD_pln"/>
    <property type="match status" value="1"/>
</dbReference>
<dbReference type="GO" id="GO:0006623">
    <property type="term" value="P:protein targeting to vacuole"/>
    <property type="evidence" value="ECO:0007669"/>
    <property type="project" value="TreeGrafter"/>
</dbReference>
<dbReference type="InterPro" id="IPR036770">
    <property type="entry name" value="Ankyrin_rpt-contain_sf"/>
</dbReference>
<dbReference type="Gene3D" id="3.30.40.10">
    <property type="entry name" value="Zinc/RING finger domain, C3HC4 (zinc finger)"/>
    <property type="match status" value="2"/>
</dbReference>
<dbReference type="InterPro" id="IPR017455">
    <property type="entry name" value="Znf_FYVE-rel"/>
</dbReference>
<evidence type="ECO:0000256" key="3">
    <source>
        <dbReference type="ARBA" id="ARBA00022833"/>
    </source>
</evidence>
<dbReference type="Pfam" id="PF01363">
    <property type="entry name" value="FYVE"/>
    <property type="match status" value="1"/>
</dbReference>
<dbReference type="InterPro" id="IPR013083">
    <property type="entry name" value="Znf_RING/FYVE/PHD"/>
</dbReference>
<dbReference type="CDD" id="cd15760">
    <property type="entry name" value="FYVE_scVPS27p_like"/>
    <property type="match status" value="1"/>
</dbReference>
<keyword evidence="2 5" id="KW-0863">Zinc-finger</keyword>
<dbReference type="SMART" id="SM00064">
    <property type="entry name" value="FYVE"/>
    <property type="match status" value="1"/>
</dbReference>
<dbReference type="AlphaFoldDB" id="A0A5P1EHJ9"/>
<protein>
    <recommendedName>
        <fullName evidence="7">FYVE-type domain-containing protein</fullName>
    </recommendedName>
</protein>
<dbReference type="PROSITE" id="PS50088">
    <property type="entry name" value="ANK_REPEAT"/>
    <property type="match status" value="1"/>
</dbReference>
<feature type="region of interest" description="Disordered" evidence="6">
    <location>
        <begin position="381"/>
        <end position="410"/>
    </location>
</feature>
<keyword evidence="3" id="KW-0862">Zinc</keyword>
<dbReference type="Gene3D" id="1.25.40.20">
    <property type="entry name" value="Ankyrin repeat-containing domain"/>
    <property type="match status" value="1"/>
</dbReference>
<keyword evidence="9" id="KW-1185">Reference proteome</keyword>
<sequence length="428" mass="48074">METPPVFQEAPRCDVCSCTFSAFRRRHHCRSCGRTLCHDHSSNQMALPQFGIYTNVRVCSDCFNNYSRSGKNDNQTSTDGTSAVTDKFRRLNVGEDVVSNAQAPREPVLTVPDCKCGMPLCICEAPIPDPVPAQNNTVSVVQPNPRPKKPAEPIPRKQASSSSSKPSPFFNLGQASNGSLNKNPADYDISGEGLREAIKNSDVTAVKKLLNEGVDANYCDKQGMTLLHLAALFNQTDIVFILMDHGANAKHKNAQGETPIDCAPAMLQHKMEAESKRKQEMEEGSEEKKEEDDGCCLCGDVGFSDRLLRCSCSRLQHTYCSRVYPNINMSSWQCEWCLYKHSKYHQKQQQQHHSTITNASLKKRQRDKGEMQVFIHDQNKTVTSKKQRRQQKNESSSSMPSVRTCHRNQLRKPSVVSRRYKLLADVLC</sequence>
<accession>A0A5P1EHJ9</accession>
<dbReference type="PANTHER" id="PTHR47794">
    <property type="entry name" value="VACUOLAR PROTEIN SORTING-ASSOCIATED PROTEIN 27"/>
    <property type="match status" value="1"/>
</dbReference>
<dbReference type="GO" id="GO:0008270">
    <property type="term" value="F:zinc ion binding"/>
    <property type="evidence" value="ECO:0007669"/>
    <property type="project" value="UniProtKB-KW"/>
</dbReference>
<dbReference type="InterPro" id="IPR056874">
    <property type="entry name" value="PHD_dom_pln"/>
</dbReference>
<dbReference type="GO" id="GO:0043130">
    <property type="term" value="F:ubiquitin binding"/>
    <property type="evidence" value="ECO:0007669"/>
    <property type="project" value="TreeGrafter"/>
</dbReference>
<dbReference type="Pfam" id="PF12796">
    <property type="entry name" value="Ank_2"/>
    <property type="match status" value="1"/>
</dbReference>
<evidence type="ECO:0000256" key="6">
    <source>
        <dbReference type="SAM" id="MobiDB-lite"/>
    </source>
</evidence>
<evidence type="ECO:0000256" key="2">
    <source>
        <dbReference type="ARBA" id="ARBA00022771"/>
    </source>
</evidence>
<dbReference type="SUPFAM" id="SSF57903">
    <property type="entry name" value="FYVE/PHD zinc finger"/>
    <property type="match status" value="2"/>
</dbReference>
<feature type="compositionally biased region" description="Polar residues" evidence="6">
    <location>
        <begin position="173"/>
        <end position="182"/>
    </location>
</feature>
<name>A0A5P1EHJ9_ASPOF</name>
<evidence type="ECO:0000313" key="9">
    <source>
        <dbReference type="Proteomes" id="UP000243459"/>
    </source>
</evidence>
<dbReference type="Gramene" id="ONK65408">
    <property type="protein sequence ID" value="ONK65408"/>
    <property type="gene ID" value="A4U43_C07F36790"/>
</dbReference>
<evidence type="ECO:0000259" key="7">
    <source>
        <dbReference type="PROSITE" id="PS50178"/>
    </source>
</evidence>
<dbReference type="SUPFAM" id="SSF48403">
    <property type="entry name" value="Ankyrin repeat"/>
    <property type="match status" value="1"/>
</dbReference>
<feature type="domain" description="FYVE-type" evidence="7">
    <location>
        <begin position="7"/>
        <end position="67"/>
    </location>
</feature>
<dbReference type="EMBL" id="CM007387">
    <property type="protein sequence ID" value="ONK65408.1"/>
    <property type="molecule type" value="Genomic_DNA"/>
</dbReference>
<dbReference type="InterPro" id="IPR011011">
    <property type="entry name" value="Znf_FYVE_PHD"/>
</dbReference>
<dbReference type="InterPro" id="IPR000306">
    <property type="entry name" value="Znf_FYVE"/>
</dbReference>
<dbReference type="Proteomes" id="UP000243459">
    <property type="component" value="Chromosome 7"/>
</dbReference>
<evidence type="ECO:0000256" key="5">
    <source>
        <dbReference type="PROSITE-ProRule" id="PRU00091"/>
    </source>
</evidence>
<organism evidence="8 9">
    <name type="scientific">Asparagus officinalis</name>
    <name type="common">Garden asparagus</name>
    <dbReference type="NCBI Taxonomy" id="4686"/>
    <lineage>
        <taxon>Eukaryota</taxon>
        <taxon>Viridiplantae</taxon>
        <taxon>Streptophyta</taxon>
        <taxon>Embryophyta</taxon>
        <taxon>Tracheophyta</taxon>
        <taxon>Spermatophyta</taxon>
        <taxon>Magnoliopsida</taxon>
        <taxon>Liliopsida</taxon>
        <taxon>Asparagales</taxon>
        <taxon>Asparagaceae</taxon>
        <taxon>Asparagoideae</taxon>
        <taxon>Asparagus</taxon>
    </lineage>
</organism>
<evidence type="ECO:0000313" key="8">
    <source>
        <dbReference type="EMBL" id="ONK65408.1"/>
    </source>
</evidence>
<dbReference type="PANTHER" id="PTHR47794:SF1">
    <property type="entry name" value="VACUOLAR PROTEIN SORTING-ASSOCIATED PROTEIN 27"/>
    <property type="match status" value="1"/>
</dbReference>
<dbReference type="InterPro" id="IPR002110">
    <property type="entry name" value="Ankyrin_rpt"/>
</dbReference>
<dbReference type="SMART" id="SM00248">
    <property type="entry name" value="ANK"/>
    <property type="match status" value="2"/>
</dbReference>
<dbReference type="GO" id="GO:0033565">
    <property type="term" value="C:ESCRT-0 complex"/>
    <property type="evidence" value="ECO:0007669"/>
    <property type="project" value="TreeGrafter"/>
</dbReference>
<dbReference type="GO" id="GO:0032266">
    <property type="term" value="F:phosphatidylinositol-3-phosphate binding"/>
    <property type="evidence" value="ECO:0007669"/>
    <property type="project" value="TreeGrafter"/>
</dbReference>
<keyword evidence="4" id="KW-0040">ANK repeat</keyword>
<reference evidence="9" key="1">
    <citation type="journal article" date="2017" name="Nat. Commun.">
        <title>The asparagus genome sheds light on the origin and evolution of a young Y chromosome.</title>
        <authorList>
            <person name="Harkess A."/>
            <person name="Zhou J."/>
            <person name="Xu C."/>
            <person name="Bowers J.E."/>
            <person name="Van der Hulst R."/>
            <person name="Ayyampalayam S."/>
            <person name="Mercati F."/>
            <person name="Riccardi P."/>
            <person name="McKain M.R."/>
            <person name="Kakrana A."/>
            <person name="Tang H."/>
            <person name="Ray J."/>
            <person name="Groenendijk J."/>
            <person name="Arikit S."/>
            <person name="Mathioni S.M."/>
            <person name="Nakano M."/>
            <person name="Shan H."/>
            <person name="Telgmann-Rauber A."/>
            <person name="Kanno A."/>
            <person name="Yue Z."/>
            <person name="Chen H."/>
            <person name="Li W."/>
            <person name="Chen Y."/>
            <person name="Xu X."/>
            <person name="Zhang Y."/>
            <person name="Luo S."/>
            <person name="Chen H."/>
            <person name="Gao J."/>
            <person name="Mao Z."/>
            <person name="Pires J.C."/>
            <person name="Luo M."/>
            <person name="Kudrna D."/>
            <person name="Wing R.A."/>
            <person name="Meyers B.C."/>
            <person name="Yi K."/>
            <person name="Kong H."/>
            <person name="Lavrijsen P."/>
            <person name="Sunseri F."/>
            <person name="Falavigna A."/>
            <person name="Ye Y."/>
            <person name="Leebens-Mack J.H."/>
            <person name="Chen G."/>
        </authorList>
    </citation>
    <scope>NUCLEOTIDE SEQUENCE [LARGE SCALE GENOMIC DNA]</scope>
    <source>
        <strain evidence="9">cv. DH0086</strain>
    </source>
</reference>
<feature type="region of interest" description="Disordered" evidence="6">
    <location>
        <begin position="348"/>
        <end position="369"/>
    </location>
</feature>
<keyword evidence="1" id="KW-0479">Metal-binding</keyword>
<feature type="repeat" description="ANK" evidence="4">
    <location>
        <begin position="222"/>
        <end position="254"/>
    </location>
</feature>
<proteinExistence type="predicted"/>